<feature type="domain" description="UspA" evidence="2">
    <location>
        <begin position="197"/>
        <end position="265"/>
    </location>
</feature>
<dbReference type="OrthoDB" id="105697at2157"/>
<proteinExistence type="inferred from homology"/>
<dbReference type="SUPFAM" id="SSF52402">
    <property type="entry name" value="Adenine nucleotide alpha hydrolases-like"/>
    <property type="match status" value="2"/>
</dbReference>
<evidence type="ECO:0000259" key="2">
    <source>
        <dbReference type="Pfam" id="PF00582"/>
    </source>
</evidence>
<dbReference type="CDD" id="cd00293">
    <property type="entry name" value="USP-like"/>
    <property type="match status" value="2"/>
</dbReference>
<keyword evidence="4" id="KW-1185">Reference proteome</keyword>
<dbReference type="Pfam" id="PF00582">
    <property type="entry name" value="Usp"/>
    <property type="match status" value="3"/>
</dbReference>
<feature type="domain" description="UspA" evidence="2">
    <location>
        <begin position="153"/>
        <end position="193"/>
    </location>
</feature>
<organism evidence="3 4">
    <name type="scientific">Haloplanus rallus</name>
    <dbReference type="NCBI Taxonomy" id="1816183"/>
    <lineage>
        <taxon>Archaea</taxon>
        <taxon>Methanobacteriati</taxon>
        <taxon>Methanobacteriota</taxon>
        <taxon>Stenosarchaea group</taxon>
        <taxon>Halobacteria</taxon>
        <taxon>Halobacteriales</taxon>
        <taxon>Haloferacaceae</taxon>
        <taxon>Haloplanus</taxon>
    </lineage>
</organism>
<reference evidence="3 4" key="1">
    <citation type="submission" date="2018-12" db="EMBL/GenBank/DDBJ databases">
        <title>Complete genome sequence of Haloplanus rallus MBLA0036.</title>
        <authorList>
            <person name="Nam Y.-d."/>
            <person name="Kang J."/>
            <person name="Chung W.-H."/>
            <person name="Park Y.S."/>
        </authorList>
    </citation>
    <scope>NUCLEOTIDE SEQUENCE [LARGE SCALE GENOMIC DNA]</scope>
    <source>
        <strain evidence="3 4">MBLA0036</strain>
    </source>
</reference>
<dbReference type="KEGG" id="hra:EI982_02095"/>
<evidence type="ECO:0000313" key="4">
    <source>
        <dbReference type="Proteomes" id="UP000428325"/>
    </source>
</evidence>
<gene>
    <name evidence="3" type="ORF">EI982_02095</name>
</gene>
<dbReference type="InterPro" id="IPR006016">
    <property type="entry name" value="UspA"/>
</dbReference>
<feature type="domain" description="UspA" evidence="2">
    <location>
        <begin position="1"/>
        <end position="141"/>
    </location>
</feature>
<dbReference type="RefSeq" id="WP_157687910.1">
    <property type="nucleotide sequence ID" value="NZ_CP034345.1"/>
</dbReference>
<evidence type="ECO:0000256" key="1">
    <source>
        <dbReference type="ARBA" id="ARBA00008791"/>
    </source>
</evidence>
<evidence type="ECO:0000313" key="3">
    <source>
        <dbReference type="EMBL" id="QGX93669.1"/>
    </source>
</evidence>
<dbReference type="AlphaFoldDB" id="A0A6B9FCX4"/>
<dbReference type="Proteomes" id="UP000428325">
    <property type="component" value="Chromosome"/>
</dbReference>
<dbReference type="Gene3D" id="3.40.50.620">
    <property type="entry name" value="HUPs"/>
    <property type="match status" value="2"/>
</dbReference>
<dbReference type="InterPro" id="IPR006015">
    <property type="entry name" value="Universal_stress_UspA"/>
</dbReference>
<dbReference type="PRINTS" id="PR01438">
    <property type="entry name" value="UNVRSLSTRESS"/>
</dbReference>
<sequence>MYENILIPTDGSDAATTAARYGLFLAERTGATAHVLSVVDPDRYGTDIVGDVDDLVRRQQSRLHDRAHGVVDEVAALAPVPVETHVVEGRPRRVLATAIRERDIDLVAMGTHGRSGVDRYLLGSLAEHTLRTAGVPVLVTRDGDVDEPELADIVVATDGSEGAERAGEHGIAVATATGARLHTLTVDDDDTPARRLADRARDVGIEATATARTGRPHEAIVAYADTVEADLVVLGTHGRTGVERVLLGSVAERTVRTAPVPTMVVGP</sequence>
<dbReference type="GeneID" id="99244645"/>
<name>A0A6B9FCX4_9EURY</name>
<comment type="similarity">
    <text evidence="1">Belongs to the universal stress protein A family.</text>
</comment>
<dbReference type="EMBL" id="CP034345">
    <property type="protein sequence ID" value="QGX93669.1"/>
    <property type="molecule type" value="Genomic_DNA"/>
</dbReference>
<protein>
    <submittedName>
        <fullName evidence="3">Universal stress protein</fullName>
    </submittedName>
</protein>
<dbReference type="PANTHER" id="PTHR46268">
    <property type="entry name" value="STRESS RESPONSE PROTEIN NHAX"/>
    <property type="match status" value="1"/>
</dbReference>
<accession>A0A6B9FCX4</accession>
<dbReference type="InterPro" id="IPR014729">
    <property type="entry name" value="Rossmann-like_a/b/a_fold"/>
</dbReference>
<dbReference type="PANTHER" id="PTHR46268:SF6">
    <property type="entry name" value="UNIVERSAL STRESS PROTEIN UP12"/>
    <property type="match status" value="1"/>
</dbReference>